<dbReference type="NCBIfam" id="TIGR02225">
    <property type="entry name" value="recomb_XerD"/>
    <property type="match status" value="1"/>
</dbReference>
<dbReference type="InterPro" id="IPR050090">
    <property type="entry name" value="Tyrosine_recombinase_XerCD"/>
</dbReference>
<dbReference type="GO" id="GO:0009037">
    <property type="term" value="F:tyrosine-based site-specific recombinase activity"/>
    <property type="evidence" value="ECO:0007669"/>
    <property type="project" value="UniProtKB-UniRule"/>
</dbReference>
<evidence type="ECO:0000256" key="8">
    <source>
        <dbReference type="ARBA" id="ARBA00023125"/>
    </source>
</evidence>
<evidence type="ECO:0000259" key="12">
    <source>
        <dbReference type="PROSITE" id="PS51898"/>
    </source>
</evidence>
<keyword evidence="6 11" id="KW-0159">Chromosome partition</keyword>
<evidence type="ECO:0000256" key="1">
    <source>
        <dbReference type="ARBA" id="ARBA00004496"/>
    </source>
</evidence>
<dbReference type="GO" id="GO:0003677">
    <property type="term" value="F:DNA binding"/>
    <property type="evidence" value="ECO:0007669"/>
    <property type="project" value="UniProtKB-UniRule"/>
</dbReference>
<dbReference type="GO" id="GO:0007059">
    <property type="term" value="P:chromosome segregation"/>
    <property type="evidence" value="ECO:0007669"/>
    <property type="project" value="UniProtKB-UniRule"/>
</dbReference>
<dbReference type="Pfam" id="PF00589">
    <property type="entry name" value="Phage_integrase"/>
    <property type="match status" value="1"/>
</dbReference>
<dbReference type="InterPro" id="IPR044068">
    <property type="entry name" value="CB"/>
</dbReference>
<dbReference type="AlphaFoldDB" id="A0A948TJC2"/>
<evidence type="ECO:0000256" key="2">
    <source>
        <dbReference type="ARBA" id="ARBA00010450"/>
    </source>
</evidence>
<evidence type="ECO:0000313" key="14">
    <source>
        <dbReference type="EMBL" id="MBU3851664.1"/>
    </source>
</evidence>
<dbReference type="HAMAP" id="MF_01808">
    <property type="entry name" value="Recomb_XerC_XerD"/>
    <property type="match status" value="1"/>
</dbReference>
<evidence type="ECO:0000256" key="9">
    <source>
        <dbReference type="ARBA" id="ARBA00023172"/>
    </source>
</evidence>
<feature type="active site" evidence="11">
    <location>
        <position position="241"/>
    </location>
</feature>
<feature type="domain" description="Core-binding (CB)" evidence="13">
    <location>
        <begin position="1"/>
        <end position="84"/>
    </location>
</feature>
<evidence type="ECO:0000256" key="4">
    <source>
        <dbReference type="ARBA" id="ARBA00022490"/>
    </source>
</evidence>
<accession>A0A948TJC2</accession>
<dbReference type="InterPro" id="IPR002104">
    <property type="entry name" value="Integrase_catalytic"/>
</dbReference>
<dbReference type="GO" id="GO:0051301">
    <property type="term" value="P:cell division"/>
    <property type="evidence" value="ECO:0007669"/>
    <property type="project" value="UniProtKB-KW"/>
</dbReference>
<dbReference type="PROSITE" id="PS51898">
    <property type="entry name" value="TYR_RECOMBINASE"/>
    <property type="match status" value="1"/>
</dbReference>
<dbReference type="NCBIfam" id="NF001399">
    <property type="entry name" value="PRK00283.1"/>
    <property type="match status" value="1"/>
</dbReference>
<comment type="similarity">
    <text evidence="2 11">Belongs to the 'phage' integrase family. XerD subfamily.</text>
</comment>
<dbReference type="InterPro" id="IPR010998">
    <property type="entry name" value="Integrase_recombinase_N"/>
</dbReference>
<keyword evidence="4 11" id="KW-0963">Cytoplasm</keyword>
<comment type="subunit">
    <text evidence="11">Forms a cyclic heterotetrameric complex composed of two molecules of XerC and two molecules of XerD.</text>
</comment>
<sequence>MDEQINNYLHYLLVEKGLADNTRISYRQDLNEFKQYLLANNYHEFPQDRTTILNFLAAQTAAKKAVNSQARMISCLRKFYQYLLRKKVITHDPMPQIDPPKKRRHLPTTLSAHEIDALLAAPDVTKPLGIRDRAILEVMYATGLRVSELIHLKLSDLHLSLGIIQTIGKGNKERIILIGDPAIAWTQRYLSEIRGKLIKKRPQPDEVFLNFHGHPLTRQGIWKNLKQYVRQAGIKKDVTPHTLRHSFATQLLENGADIRVVQELLGHVDISTTQIYTHLTQKHIREVYEKSHPRA</sequence>
<keyword evidence="8 11" id="KW-0238">DNA-binding</keyword>
<feature type="active site" evidence="11">
    <location>
        <position position="267"/>
    </location>
</feature>
<reference evidence="14" key="1">
    <citation type="journal article" date="2021" name="PeerJ">
        <title>Extensive microbial diversity within the chicken gut microbiome revealed by metagenomics and culture.</title>
        <authorList>
            <person name="Gilroy R."/>
            <person name="Ravi A."/>
            <person name="Getino M."/>
            <person name="Pursley I."/>
            <person name="Horton D.L."/>
            <person name="Alikhan N.F."/>
            <person name="Baker D."/>
            <person name="Gharbi K."/>
            <person name="Hall N."/>
            <person name="Watson M."/>
            <person name="Adriaenssens E.M."/>
            <person name="Foster-Nyarko E."/>
            <person name="Jarju S."/>
            <person name="Secka A."/>
            <person name="Antonio M."/>
            <person name="Oren A."/>
            <person name="Chaudhuri R.R."/>
            <person name="La Ragione R."/>
            <person name="Hildebrand F."/>
            <person name="Pallen M.J."/>
        </authorList>
    </citation>
    <scope>NUCLEOTIDE SEQUENCE</scope>
    <source>
        <strain evidence="14">F6-6636</strain>
    </source>
</reference>
<dbReference type="InterPro" id="IPR011932">
    <property type="entry name" value="Recomb_XerD"/>
</dbReference>
<proteinExistence type="inferred from homology"/>
<keyword evidence="5 11" id="KW-0132">Cell division</keyword>
<dbReference type="InterPro" id="IPR013762">
    <property type="entry name" value="Integrase-like_cat_sf"/>
</dbReference>
<evidence type="ECO:0000256" key="5">
    <source>
        <dbReference type="ARBA" id="ARBA00022618"/>
    </source>
</evidence>
<evidence type="ECO:0000256" key="11">
    <source>
        <dbReference type="HAMAP-Rule" id="MF_01807"/>
    </source>
</evidence>
<dbReference type="Gene3D" id="1.10.443.10">
    <property type="entry name" value="Intergrase catalytic core"/>
    <property type="match status" value="1"/>
</dbReference>
<keyword evidence="7 11" id="KW-0229">DNA integration</keyword>
<evidence type="ECO:0000256" key="3">
    <source>
        <dbReference type="ARBA" id="ARBA00015810"/>
    </source>
</evidence>
<comment type="caution">
    <text evidence="14">The sequence shown here is derived from an EMBL/GenBank/DDBJ whole genome shotgun (WGS) entry which is preliminary data.</text>
</comment>
<dbReference type="EMBL" id="JAHLFS010000043">
    <property type="protein sequence ID" value="MBU3851664.1"/>
    <property type="molecule type" value="Genomic_DNA"/>
</dbReference>
<feature type="active site" evidence="11">
    <location>
        <position position="244"/>
    </location>
</feature>
<dbReference type="InterPro" id="IPR011010">
    <property type="entry name" value="DNA_brk_join_enz"/>
</dbReference>
<evidence type="ECO:0000256" key="10">
    <source>
        <dbReference type="ARBA" id="ARBA00023306"/>
    </source>
</evidence>
<dbReference type="PROSITE" id="PS51900">
    <property type="entry name" value="CB"/>
    <property type="match status" value="1"/>
</dbReference>
<dbReference type="CDD" id="cd00798">
    <property type="entry name" value="INT_XerDC_C"/>
    <property type="match status" value="1"/>
</dbReference>
<reference evidence="14" key="2">
    <citation type="submission" date="2021-04" db="EMBL/GenBank/DDBJ databases">
        <authorList>
            <person name="Gilroy R."/>
        </authorList>
    </citation>
    <scope>NUCLEOTIDE SEQUENCE</scope>
    <source>
        <strain evidence="14">F6-6636</strain>
    </source>
</reference>
<evidence type="ECO:0000256" key="7">
    <source>
        <dbReference type="ARBA" id="ARBA00022908"/>
    </source>
</evidence>
<dbReference type="GO" id="GO:0006313">
    <property type="term" value="P:DNA transposition"/>
    <property type="evidence" value="ECO:0007669"/>
    <property type="project" value="UniProtKB-UniRule"/>
</dbReference>
<comment type="function">
    <text evidence="11">Site-specific tyrosine recombinase, which acts by catalyzing the cutting and rejoining of the recombining DNA molecules. The XerC-XerD complex is essential to convert dimers of the bacterial chromosome into monomers to permit their segregation at cell division. It also contributes to the segregational stability of plasmids.</text>
</comment>
<dbReference type="InterPro" id="IPR023009">
    <property type="entry name" value="Tyrosine_recombinase_XerC/XerD"/>
</dbReference>
<dbReference type="Pfam" id="PF02899">
    <property type="entry name" value="Phage_int_SAM_1"/>
    <property type="match status" value="1"/>
</dbReference>
<dbReference type="HAMAP" id="MF_01807">
    <property type="entry name" value="Recomb_XerD"/>
    <property type="match status" value="1"/>
</dbReference>
<dbReference type="Gene3D" id="1.10.150.130">
    <property type="match status" value="1"/>
</dbReference>
<feature type="active site" description="O-(3'-phospho-DNA)-tyrosine intermediate" evidence="11">
    <location>
        <position position="276"/>
    </location>
</feature>
<evidence type="ECO:0000313" key="15">
    <source>
        <dbReference type="Proteomes" id="UP000777303"/>
    </source>
</evidence>
<feature type="active site" evidence="11">
    <location>
        <position position="145"/>
    </location>
</feature>
<dbReference type="PANTHER" id="PTHR30349:SF81">
    <property type="entry name" value="TYROSINE RECOMBINASE XERC"/>
    <property type="match status" value="1"/>
</dbReference>
<feature type="domain" description="Tyr recombinase" evidence="12">
    <location>
        <begin position="105"/>
        <end position="289"/>
    </location>
</feature>
<feature type="active site" evidence="11">
    <location>
        <position position="169"/>
    </location>
</feature>
<comment type="subcellular location">
    <subcellularLocation>
        <location evidence="1 11">Cytoplasm</location>
    </subcellularLocation>
</comment>
<dbReference type="SUPFAM" id="SSF56349">
    <property type="entry name" value="DNA breaking-rejoining enzymes"/>
    <property type="match status" value="1"/>
</dbReference>
<dbReference type="InterPro" id="IPR004107">
    <property type="entry name" value="Integrase_SAM-like_N"/>
</dbReference>
<evidence type="ECO:0000256" key="6">
    <source>
        <dbReference type="ARBA" id="ARBA00022829"/>
    </source>
</evidence>
<protein>
    <recommendedName>
        <fullName evidence="3 11">Tyrosine recombinase XerD</fullName>
    </recommendedName>
</protein>
<evidence type="ECO:0000259" key="13">
    <source>
        <dbReference type="PROSITE" id="PS51900"/>
    </source>
</evidence>
<name>A0A948TJC2_9LACO</name>
<keyword evidence="9 11" id="KW-0233">DNA recombination</keyword>
<keyword evidence="10 11" id="KW-0131">Cell cycle</keyword>
<dbReference type="NCBIfam" id="NF040815">
    <property type="entry name" value="recomb_XerA_Arch"/>
    <property type="match status" value="1"/>
</dbReference>
<dbReference type="GO" id="GO:0005737">
    <property type="term" value="C:cytoplasm"/>
    <property type="evidence" value="ECO:0007669"/>
    <property type="project" value="UniProtKB-SubCell"/>
</dbReference>
<organism evidence="14 15">
    <name type="scientific">Candidatus Paralactobacillus gallistercoris</name>
    <dbReference type="NCBI Taxonomy" id="2838724"/>
    <lineage>
        <taxon>Bacteria</taxon>
        <taxon>Bacillati</taxon>
        <taxon>Bacillota</taxon>
        <taxon>Bacilli</taxon>
        <taxon>Lactobacillales</taxon>
        <taxon>Lactobacillaceae</taxon>
        <taxon>Lactobacillus</taxon>
    </lineage>
</organism>
<dbReference type="Proteomes" id="UP000777303">
    <property type="component" value="Unassembled WGS sequence"/>
</dbReference>
<dbReference type="PANTHER" id="PTHR30349">
    <property type="entry name" value="PHAGE INTEGRASE-RELATED"/>
    <property type="match status" value="1"/>
</dbReference>
<gene>
    <name evidence="11 14" type="primary">xerD</name>
    <name evidence="14" type="ORF">H9901_03090</name>
</gene>